<feature type="domain" description="HTH cro/C1-type" evidence="4">
    <location>
        <begin position="8"/>
        <end position="59"/>
    </location>
</feature>
<keyword evidence="3" id="KW-0804">Transcription</keyword>
<gene>
    <name evidence="5" type="ORF">C8E02_1160</name>
</gene>
<dbReference type="PANTHER" id="PTHR40661:SF2">
    <property type="entry name" value="HTH-TYPE TRANSCRIPTIONAL REGULATOR PRTR"/>
    <property type="match status" value="1"/>
</dbReference>
<sequence length="241" mass="26418">MTRLGEHIKLARELRGMTQAELAAKVPISQPGLQKIEAGGTTRKILEIAKALGLTAEQLSNGDVHLQKDPASQPLTGSQGNAGIRHITVWDNEDQLPHDEYIFLPAIDIKLSAGGGSLVWHVDEKGQRQAYTRRWADRMNINPDTAATMVVSGDSMEPRLLDGDSIVVDYSQNGHIIDGKVYAIALEEQLFIKRLFKEVGGGIRIVSDNDNKRIYPDKVVPPEHLHLLRIIGRVVAVSGGV</sequence>
<dbReference type="Pfam" id="PF01381">
    <property type="entry name" value="HTH_3"/>
    <property type="match status" value="1"/>
</dbReference>
<evidence type="ECO:0000313" key="6">
    <source>
        <dbReference type="Proteomes" id="UP000279384"/>
    </source>
</evidence>
<dbReference type="Gene3D" id="1.10.260.40">
    <property type="entry name" value="lambda repressor-like DNA-binding domains"/>
    <property type="match status" value="1"/>
</dbReference>
<keyword evidence="1" id="KW-0805">Transcription regulation</keyword>
<dbReference type="SUPFAM" id="SSF47413">
    <property type="entry name" value="lambda repressor-like DNA-binding domains"/>
    <property type="match status" value="1"/>
</dbReference>
<comment type="caution">
    <text evidence="5">The sequence shown here is derived from an EMBL/GenBank/DDBJ whole genome shotgun (WGS) entry which is preliminary data.</text>
</comment>
<evidence type="ECO:0000259" key="4">
    <source>
        <dbReference type="PROSITE" id="PS50943"/>
    </source>
</evidence>
<dbReference type="InterPro" id="IPR036286">
    <property type="entry name" value="LexA/Signal_pep-like_sf"/>
</dbReference>
<keyword evidence="2" id="KW-0238">DNA-binding</keyword>
<dbReference type="RefSeq" id="WP_120809983.1">
    <property type="nucleotide sequence ID" value="NZ_RBID01000011.1"/>
</dbReference>
<dbReference type="InterPro" id="IPR039418">
    <property type="entry name" value="LexA-like"/>
</dbReference>
<dbReference type="InterPro" id="IPR001387">
    <property type="entry name" value="Cro/C1-type_HTH"/>
</dbReference>
<evidence type="ECO:0000256" key="2">
    <source>
        <dbReference type="ARBA" id="ARBA00023125"/>
    </source>
</evidence>
<dbReference type="PROSITE" id="PS50943">
    <property type="entry name" value="HTH_CROC1"/>
    <property type="match status" value="1"/>
</dbReference>
<dbReference type="CDD" id="cd00093">
    <property type="entry name" value="HTH_XRE"/>
    <property type="match status" value="1"/>
</dbReference>
<dbReference type="AlphaFoldDB" id="A0A495BJU4"/>
<evidence type="ECO:0000313" key="5">
    <source>
        <dbReference type="EMBL" id="RKQ61388.1"/>
    </source>
</evidence>
<organism evidence="5 6">
    <name type="scientific">Vogesella indigofera</name>
    <name type="common">Pseudomonas indigofera</name>
    <dbReference type="NCBI Taxonomy" id="45465"/>
    <lineage>
        <taxon>Bacteria</taxon>
        <taxon>Pseudomonadati</taxon>
        <taxon>Pseudomonadota</taxon>
        <taxon>Betaproteobacteria</taxon>
        <taxon>Neisseriales</taxon>
        <taxon>Chromobacteriaceae</taxon>
        <taxon>Vogesella</taxon>
    </lineage>
</organism>
<dbReference type="SUPFAM" id="SSF51306">
    <property type="entry name" value="LexA/Signal peptidase"/>
    <property type="match status" value="1"/>
</dbReference>
<dbReference type="SMART" id="SM00530">
    <property type="entry name" value="HTH_XRE"/>
    <property type="match status" value="1"/>
</dbReference>
<evidence type="ECO:0000256" key="1">
    <source>
        <dbReference type="ARBA" id="ARBA00023015"/>
    </source>
</evidence>
<protein>
    <submittedName>
        <fullName evidence="5">Phage repressor protein C with HTH and peptisase S24 domain</fullName>
    </submittedName>
</protein>
<dbReference type="CDD" id="cd06529">
    <property type="entry name" value="S24_LexA-like"/>
    <property type="match status" value="1"/>
</dbReference>
<dbReference type="Proteomes" id="UP000279384">
    <property type="component" value="Unassembled WGS sequence"/>
</dbReference>
<dbReference type="EMBL" id="RBID01000011">
    <property type="protein sequence ID" value="RKQ61388.1"/>
    <property type="molecule type" value="Genomic_DNA"/>
</dbReference>
<proteinExistence type="predicted"/>
<dbReference type="GO" id="GO:0003677">
    <property type="term" value="F:DNA binding"/>
    <property type="evidence" value="ECO:0007669"/>
    <property type="project" value="UniProtKB-KW"/>
</dbReference>
<accession>A0A495BJU4</accession>
<reference evidence="5 6" key="1">
    <citation type="submission" date="2018-10" db="EMBL/GenBank/DDBJ databases">
        <title>Genomic Encyclopedia of Type Strains, Phase IV (KMG-IV): sequencing the most valuable type-strain genomes for metagenomic binning, comparative biology and taxonomic classification.</title>
        <authorList>
            <person name="Goeker M."/>
        </authorList>
    </citation>
    <scope>NUCLEOTIDE SEQUENCE [LARGE SCALE GENOMIC DNA]</scope>
    <source>
        <strain evidence="5 6">DSM 3303</strain>
    </source>
</reference>
<dbReference type="PANTHER" id="PTHR40661">
    <property type="match status" value="1"/>
</dbReference>
<name>A0A495BJU4_VOGIN</name>
<dbReference type="InterPro" id="IPR010982">
    <property type="entry name" value="Lambda_DNA-bd_dom_sf"/>
</dbReference>
<dbReference type="Pfam" id="PF00717">
    <property type="entry name" value="Peptidase_S24"/>
    <property type="match status" value="1"/>
</dbReference>
<evidence type="ECO:0000256" key="3">
    <source>
        <dbReference type="ARBA" id="ARBA00023163"/>
    </source>
</evidence>
<dbReference type="Gene3D" id="2.10.109.10">
    <property type="entry name" value="Umud Fragment, subunit A"/>
    <property type="match status" value="1"/>
</dbReference>
<dbReference type="InterPro" id="IPR015927">
    <property type="entry name" value="Peptidase_S24_S26A/B/C"/>
</dbReference>